<feature type="region of interest" description="Disordered" evidence="1">
    <location>
        <begin position="1"/>
        <end position="64"/>
    </location>
</feature>
<protein>
    <submittedName>
        <fullName evidence="2">Uncharacterized protein</fullName>
    </submittedName>
</protein>
<proteinExistence type="predicted"/>
<evidence type="ECO:0000256" key="1">
    <source>
        <dbReference type="SAM" id="MobiDB-lite"/>
    </source>
</evidence>
<dbReference type="HOGENOM" id="CLU_2867299_0_0_1"/>
<dbReference type="InParanoid" id="A0A074YFV1"/>
<sequence>MEEVEDVEEVKGWSFVDEPEEDDSADGDWDDEMEGIDDHLSTHSSEEMDDTDDLVSTDSGSRSR</sequence>
<feature type="compositionally biased region" description="Basic and acidic residues" evidence="1">
    <location>
        <begin position="36"/>
        <end position="46"/>
    </location>
</feature>
<gene>
    <name evidence="2" type="ORF">AUEXF2481DRAFT_38942</name>
</gene>
<accession>A0A074YFV1</accession>
<dbReference type="RefSeq" id="XP_013345005.1">
    <property type="nucleotide sequence ID" value="XM_013489551.1"/>
</dbReference>
<keyword evidence="3" id="KW-1185">Reference proteome</keyword>
<evidence type="ECO:0000313" key="3">
    <source>
        <dbReference type="Proteomes" id="UP000030641"/>
    </source>
</evidence>
<dbReference type="EMBL" id="KL584756">
    <property type="protein sequence ID" value="KEQ96678.1"/>
    <property type="molecule type" value="Genomic_DNA"/>
</dbReference>
<dbReference type="Proteomes" id="UP000030641">
    <property type="component" value="Unassembled WGS sequence"/>
</dbReference>
<name>A0A074YFV1_AURSE</name>
<feature type="compositionally biased region" description="Acidic residues" evidence="1">
    <location>
        <begin position="17"/>
        <end position="35"/>
    </location>
</feature>
<dbReference type="GeneID" id="25366246"/>
<dbReference type="AlphaFoldDB" id="A0A074YFV1"/>
<reference evidence="2 3" key="1">
    <citation type="journal article" date="2014" name="BMC Genomics">
        <title>Genome sequencing of four Aureobasidium pullulans varieties: biotechnological potential, stress tolerance, and description of new species.</title>
        <authorList>
            <person name="Gostin Ar C."/>
            <person name="Ohm R.A."/>
            <person name="Kogej T."/>
            <person name="Sonjak S."/>
            <person name="Turk M."/>
            <person name="Zajc J."/>
            <person name="Zalar P."/>
            <person name="Grube M."/>
            <person name="Sun H."/>
            <person name="Han J."/>
            <person name="Sharma A."/>
            <person name="Chiniquy J."/>
            <person name="Ngan C.Y."/>
            <person name="Lipzen A."/>
            <person name="Barry K."/>
            <person name="Grigoriev I.V."/>
            <person name="Gunde-Cimerman N."/>
        </authorList>
    </citation>
    <scope>NUCLEOTIDE SEQUENCE [LARGE SCALE GENOMIC DNA]</scope>
    <source>
        <strain evidence="2 3">EXF-2481</strain>
    </source>
</reference>
<evidence type="ECO:0000313" key="2">
    <source>
        <dbReference type="EMBL" id="KEQ96678.1"/>
    </source>
</evidence>
<organism evidence="2 3">
    <name type="scientific">Aureobasidium subglaciale (strain EXF-2481)</name>
    <name type="common">Aureobasidium pullulans var. subglaciale</name>
    <dbReference type="NCBI Taxonomy" id="1043005"/>
    <lineage>
        <taxon>Eukaryota</taxon>
        <taxon>Fungi</taxon>
        <taxon>Dikarya</taxon>
        <taxon>Ascomycota</taxon>
        <taxon>Pezizomycotina</taxon>
        <taxon>Dothideomycetes</taxon>
        <taxon>Dothideomycetidae</taxon>
        <taxon>Dothideales</taxon>
        <taxon>Saccotheciaceae</taxon>
        <taxon>Aureobasidium</taxon>
    </lineage>
</organism>